<name>D9QLT0_BRESC</name>
<evidence type="ECO:0000313" key="2">
    <source>
        <dbReference type="EMBL" id="ADL00014.1"/>
    </source>
</evidence>
<feature type="signal peptide" evidence="1">
    <location>
        <begin position="1"/>
        <end position="20"/>
    </location>
</feature>
<gene>
    <name evidence="2" type="ordered locus">Bresu_0699</name>
</gene>
<dbReference type="EMBL" id="CP002102">
    <property type="protein sequence ID" value="ADL00014.1"/>
    <property type="molecule type" value="Genomic_DNA"/>
</dbReference>
<dbReference type="STRING" id="633149.Bresu_0699"/>
<proteinExistence type="predicted"/>
<feature type="chain" id="PRO_5003126981" evidence="1">
    <location>
        <begin position="21"/>
        <end position="261"/>
    </location>
</feature>
<accession>D9QLT0</accession>
<keyword evidence="3" id="KW-1185">Reference proteome</keyword>
<sequence>MRHRTLAALLILGTAAPALAQDAQEDWDLIRQPEQKTTLAYIPTTTGLGIGFRCVDGVFGAVIAGLPAAGGNDRTRILRMKVGDDELADSVWNVTTDRTVALADYPASLARDMRDGGPVTIVIPRGSEDGRNIRHELQLPGSSAAIDETLTACGRPLVDPRDALLPEIGEGGLPEGVTWARPPRPRYPLTQYLEGVAVVTCVLQPDGSLDQCAVESEFPVDGRFGRAALRGVDRARLTSPAEVEGAYRPRIIGFRTIFTMQ</sequence>
<keyword evidence="1" id="KW-0732">Signal</keyword>
<dbReference type="InParanoid" id="D9QLT0"/>
<evidence type="ECO:0000313" key="3">
    <source>
        <dbReference type="Proteomes" id="UP000002696"/>
    </source>
</evidence>
<dbReference type="KEGG" id="bsb:Bresu_0699"/>
<dbReference type="AlphaFoldDB" id="D9QLT0"/>
<dbReference type="HOGENOM" id="CLU_083549_0_0_5"/>
<reference evidence="3" key="1">
    <citation type="journal article" date="2011" name="J. Bacteriol.">
        <title>Genome sequences of eight morphologically diverse alphaproteobacteria.</title>
        <authorList>
            <consortium name="US DOE Joint Genome Institute"/>
            <person name="Brown P.J."/>
            <person name="Kysela D.T."/>
            <person name="Buechlein A."/>
            <person name="Hemmerich C."/>
            <person name="Brun Y.V."/>
        </authorList>
    </citation>
    <scope>NUCLEOTIDE SEQUENCE [LARGE SCALE GENOMIC DNA]</scope>
    <source>
        <strain evidence="3">ATCC 15264 / DSM 4735 / LMG 14903 / NBRC 16000 / CB 81</strain>
    </source>
</reference>
<protein>
    <submittedName>
        <fullName evidence="2">TonB family protein</fullName>
    </submittedName>
</protein>
<dbReference type="SUPFAM" id="SSF74653">
    <property type="entry name" value="TolA/TonB C-terminal domain"/>
    <property type="match status" value="1"/>
</dbReference>
<organism evidence="2 3">
    <name type="scientific">Brevundimonas subvibrioides (strain ATCC 15264 / DSM 4735 / LMG 14903 / NBRC 16000 / CB 81)</name>
    <name type="common">Caulobacter subvibrioides</name>
    <dbReference type="NCBI Taxonomy" id="633149"/>
    <lineage>
        <taxon>Bacteria</taxon>
        <taxon>Pseudomonadati</taxon>
        <taxon>Pseudomonadota</taxon>
        <taxon>Alphaproteobacteria</taxon>
        <taxon>Caulobacterales</taxon>
        <taxon>Caulobacteraceae</taxon>
        <taxon>Brevundimonas</taxon>
    </lineage>
</organism>
<dbReference type="Proteomes" id="UP000002696">
    <property type="component" value="Chromosome"/>
</dbReference>
<evidence type="ECO:0000256" key="1">
    <source>
        <dbReference type="SAM" id="SignalP"/>
    </source>
</evidence>